<evidence type="ECO:0000259" key="3">
    <source>
        <dbReference type="Pfam" id="PF13205"/>
    </source>
</evidence>
<gene>
    <name evidence="4" type="ORF">CWD77_03665</name>
</gene>
<feature type="compositionally biased region" description="Polar residues" evidence="2">
    <location>
        <begin position="545"/>
        <end position="557"/>
    </location>
</feature>
<dbReference type="InterPro" id="IPR032812">
    <property type="entry name" value="SbsA_Ig"/>
</dbReference>
<organism evidence="4 5">
    <name type="scientific">Rhodohalobacter barkolensis</name>
    <dbReference type="NCBI Taxonomy" id="2053187"/>
    <lineage>
        <taxon>Bacteria</taxon>
        <taxon>Pseudomonadati</taxon>
        <taxon>Balneolota</taxon>
        <taxon>Balneolia</taxon>
        <taxon>Balneolales</taxon>
        <taxon>Balneolaceae</taxon>
        <taxon>Rhodohalobacter</taxon>
    </lineage>
</organism>
<accession>A0A2N0VK61</accession>
<evidence type="ECO:0000313" key="5">
    <source>
        <dbReference type="Proteomes" id="UP000233398"/>
    </source>
</evidence>
<reference evidence="4 5" key="1">
    <citation type="submission" date="2017-11" db="EMBL/GenBank/DDBJ databases">
        <title>Rhodohalobacter 15182 sp. nov., isolated from a salt lake.</title>
        <authorList>
            <person name="Han S."/>
        </authorList>
    </citation>
    <scope>NUCLEOTIDE SEQUENCE [LARGE SCALE GENOMIC DNA]</scope>
    <source>
        <strain evidence="4 5">15182</strain>
    </source>
</reference>
<sequence>MNTDRQAGKMSGTKRGILSILFVFISVIIGLSCATPVAPTGGPPDREGPEVIETIPENGTTNFSDDEVRFTFDQFVDRSSVRQNVSIEPDLAIPFEINFRRKTVIVSFERELPENTTIIIKLGVDITDTQRNKMTGSFDLALSTGDILDEGSVTARILDAETGSAESGQRVFLYREPVDFSGRANYVAQTDTAGTANFGYLSEGEYRAIWVDDVNRNRTWESGRELAQPFTEERFELERNGEFDLGTLFVSIPDTVAPILEGVGLLSERRLRIRNSEEVDWSPNATLSIQDTLGKEQTTAFPLYKQESDPTVFFAESDDPLQEGEFYTVEPNQFTDVSGNSLQVDIDPFVGSSEPDTTGLRPISHNSQNGLFPDESLEITYSKFIDDDVISDSLLVFEGDQMFDDWPTFEIDRHILRISPQDETWESGLRYEFRVWDPWESEHLRINPEIWQRNQLGSIEFIIENAEADLPLILQVHDMDRSIEVDTTFTDSTIEIDNLPPLEYRAILFQDLNENGRWDSGSVDPFQKPEPYTVQRSIPVREGFTSETQMSFPNRDTLSVDLPEIPVEEIEKSDQDTTNNDS</sequence>
<protein>
    <recommendedName>
        <fullName evidence="3">SbsA Ig-like domain-containing protein</fullName>
    </recommendedName>
</protein>
<keyword evidence="1" id="KW-0732">Signal</keyword>
<dbReference type="AlphaFoldDB" id="A0A2N0VK61"/>
<name>A0A2N0VK61_9BACT</name>
<dbReference type="Proteomes" id="UP000233398">
    <property type="component" value="Unassembled WGS sequence"/>
</dbReference>
<proteinExistence type="predicted"/>
<dbReference type="Pfam" id="PF13205">
    <property type="entry name" value="Big_5"/>
    <property type="match status" value="1"/>
</dbReference>
<feature type="region of interest" description="Disordered" evidence="2">
    <location>
        <begin position="543"/>
        <end position="582"/>
    </location>
</feature>
<dbReference type="EMBL" id="PISP01000001">
    <property type="protein sequence ID" value="PKD44573.1"/>
    <property type="molecule type" value="Genomic_DNA"/>
</dbReference>
<keyword evidence="5" id="KW-1185">Reference proteome</keyword>
<evidence type="ECO:0000313" key="4">
    <source>
        <dbReference type="EMBL" id="PKD44573.1"/>
    </source>
</evidence>
<dbReference type="PROSITE" id="PS51257">
    <property type="entry name" value="PROKAR_LIPOPROTEIN"/>
    <property type="match status" value="1"/>
</dbReference>
<evidence type="ECO:0000256" key="1">
    <source>
        <dbReference type="ARBA" id="ARBA00022729"/>
    </source>
</evidence>
<dbReference type="OrthoDB" id="9809989at2"/>
<evidence type="ECO:0000256" key="2">
    <source>
        <dbReference type="SAM" id="MobiDB-lite"/>
    </source>
</evidence>
<feature type="domain" description="SbsA Ig-like" evidence="3">
    <location>
        <begin position="45"/>
        <end position="139"/>
    </location>
</feature>
<comment type="caution">
    <text evidence="4">The sequence shown here is derived from an EMBL/GenBank/DDBJ whole genome shotgun (WGS) entry which is preliminary data.</text>
</comment>